<keyword evidence="3" id="KW-1185">Reference proteome</keyword>
<feature type="domain" description="MOSC" evidence="1">
    <location>
        <begin position="79"/>
        <end position="216"/>
    </location>
</feature>
<evidence type="ECO:0000313" key="3">
    <source>
        <dbReference type="Proteomes" id="UP000530268"/>
    </source>
</evidence>
<dbReference type="GO" id="GO:0030170">
    <property type="term" value="F:pyridoxal phosphate binding"/>
    <property type="evidence" value="ECO:0007669"/>
    <property type="project" value="InterPro"/>
</dbReference>
<accession>A0A7W6E0Z3</accession>
<evidence type="ECO:0000259" key="1">
    <source>
        <dbReference type="PROSITE" id="PS51340"/>
    </source>
</evidence>
<dbReference type="GO" id="GO:0030151">
    <property type="term" value="F:molybdenum ion binding"/>
    <property type="evidence" value="ECO:0007669"/>
    <property type="project" value="InterPro"/>
</dbReference>
<dbReference type="GO" id="GO:0003824">
    <property type="term" value="F:catalytic activity"/>
    <property type="evidence" value="ECO:0007669"/>
    <property type="project" value="InterPro"/>
</dbReference>
<organism evidence="2 3">
    <name type="scientific">Sulfitobacter undariae</name>
    <dbReference type="NCBI Taxonomy" id="1563671"/>
    <lineage>
        <taxon>Bacteria</taxon>
        <taxon>Pseudomonadati</taxon>
        <taxon>Pseudomonadota</taxon>
        <taxon>Alphaproteobacteria</taxon>
        <taxon>Rhodobacterales</taxon>
        <taxon>Roseobacteraceae</taxon>
        <taxon>Sulfitobacter</taxon>
    </lineage>
</organism>
<dbReference type="InterPro" id="IPR011037">
    <property type="entry name" value="Pyrv_Knase-like_insert_dom_sf"/>
</dbReference>
<evidence type="ECO:0000313" key="2">
    <source>
        <dbReference type="EMBL" id="MBB3992737.1"/>
    </source>
</evidence>
<name>A0A7W6E0Z3_9RHOB</name>
<dbReference type="PROSITE" id="PS51340">
    <property type="entry name" value="MOSC"/>
    <property type="match status" value="1"/>
</dbReference>
<dbReference type="SUPFAM" id="SSF50800">
    <property type="entry name" value="PK beta-barrel domain-like"/>
    <property type="match status" value="1"/>
</dbReference>
<comment type="caution">
    <text evidence="2">The sequence shown here is derived from an EMBL/GenBank/DDBJ whole genome shotgun (WGS) entry which is preliminary data.</text>
</comment>
<dbReference type="Proteomes" id="UP000530268">
    <property type="component" value="Unassembled WGS sequence"/>
</dbReference>
<dbReference type="AlphaFoldDB" id="A0A7W6E0Z3"/>
<reference evidence="2 3" key="1">
    <citation type="submission" date="2020-08" db="EMBL/GenBank/DDBJ databases">
        <title>Genomic Encyclopedia of Type Strains, Phase IV (KMG-IV): sequencing the most valuable type-strain genomes for metagenomic binning, comparative biology and taxonomic classification.</title>
        <authorList>
            <person name="Goeker M."/>
        </authorList>
    </citation>
    <scope>NUCLEOTIDE SEQUENCE [LARGE SCALE GENOMIC DNA]</scope>
    <source>
        <strain evidence="2 3">DSM 102234</strain>
    </source>
</reference>
<dbReference type="Gene3D" id="2.40.33.20">
    <property type="entry name" value="PK beta-barrel domain-like"/>
    <property type="match status" value="1"/>
</dbReference>
<sequence length="216" mass="23832">MPYDRLWAIAHEATKADGTEWAACQNFGRVAKTPALAAISTTLDERTETITLHHPDQPDLTVQPDTEKSRLINWITPLCDASRAQPTDVFRLEGRGFTDSPFASVSLCNVASQTALEEIAQAPLQSERWRGNFWFDGAAAWDEFDWVGREMRLGTALLKIEAPIRRCMATAANPQTGLRDVDTLKALNTLGHQDFGIYASIIKSGDVACGDQLELV</sequence>
<proteinExistence type="predicted"/>
<dbReference type="InterPro" id="IPR005302">
    <property type="entry name" value="MoCF_Sase_C"/>
</dbReference>
<dbReference type="Pfam" id="PF03473">
    <property type="entry name" value="MOSC"/>
    <property type="match status" value="1"/>
</dbReference>
<protein>
    <recommendedName>
        <fullName evidence="1">MOSC domain-containing protein</fullName>
    </recommendedName>
</protein>
<dbReference type="EMBL" id="JACIEI010000001">
    <property type="protein sequence ID" value="MBB3992737.1"/>
    <property type="molecule type" value="Genomic_DNA"/>
</dbReference>
<gene>
    <name evidence="2" type="ORF">GGR95_000356</name>
</gene>